<dbReference type="AlphaFoldDB" id="F5IU64"/>
<dbReference type="InterPro" id="IPR000318">
    <property type="entry name" value="Nase_comp1_CS"/>
</dbReference>
<comment type="similarity">
    <text evidence="3 6">Belongs to the NifD/NifK/NifE/NifN family.</text>
</comment>
<reference evidence="8 9" key="1">
    <citation type="submission" date="2011-04" db="EMBL/GenBank/DDBJ databases">
        <title>The Genome Sequence of Dysgonomonas gadei ATCC BAA-286.</title>
        <authorList>
            <consortium name="The Broad Institute Genome Sequencing Platform"/>
            <person name="Earl A."/>
            <person name="Ward D."/>
            <person name="Feldgarden M."/>
            <person name="Gevers D."/>
            <person name="Pudlo N."/>
            <person name="Martens E."/>
            <person name="Allen-Vercoe E."/>
            <person name="Young S.K."/>
            <person name="Zeng Q."/>
            <person name="Gargeya S."/>
            <person name="Fitzgerald M."/>
            <person name="Haas B."/>
            <person name="Abouelleil A."/>
            <person name="Alvarado L."/>
            <person name="Arachchi H.M."/>
            <person name="Berlin A."/>
            <person name="Brown A."/>
            <person name="Chapman S.B."/>
            <person name="Chen Z."/>
            <person name="Dunbar C."/>
            <person name="Freedman E."/>
            <person name="Gearin G."/>
            <person name="Gellesch M."/>
            <person name="Goldberg J."/>
            <person name="Griggs A."/>
            <person name="Gujja S."/>
            <person name="Heiman D."/>
            <person name="Howarth C."/>
            <person name="Larson L."/>
            <person name="Lui A."/>
            <person name="MacDonald P.J.P."/>
            <person name="Mehta T."/>
            <person name="Montmayeur A."/>
            <person name="Murphy C."/>
            <person name="Neiman D."/>
            <person name="Pearson M."/>
            <person name="Priest M."/>
            <person name="Roberts A."/>
            <person name="Saif S."/>
            <person name="Shea T."/>
            <person name="Shenoy N."/>
            <person name="Sisk P."/>
            <person name="Stolte C."/>
            <person name="Sykes S."/>
            <person name="Yandava C."/>
            <person name="Wortman J."/>
            <person name="Nusbaum C."/>
            <person name="Birren B."/>
        </authorList>
    </citation>
    <scope>NUCLEOTIDE SEQUENCE [LARGE SCALE GENOMIC DNA]</scope>
    <source>
        <strain evidence="8 9">ATCC BAA-286</strain>
    </source>
</reference>
<keyword evidence="9" id="KW-1185">Reference proteome</keyword>
<dbReference type="NCBIfam" id="TIGR01283">
    <property type="entry name" value="nifE"/>
    <property type="match status" value="1"/>
</dbReference>
<dbReference type="RefSeq" id="WP_006798141.1">
    <property type="nucleotide sequence ID" value="NZ_GL891979.1"/>
</dbReference>
<dbReference type="InterPro" id="IPR049939">
    <property type="entry name" value="NifE-like"/>
</dbReference>
<proteinExistence type="inferred from homology"/>
<dbReference type="UniPathway" id="UPA00782"/>
<dbReference type="Pfam" id="PF00148">
    <property type="entry name" value="Oxidored_nitro"/>
    <property type="match status" value="1"/>
</dbReference>
<evidence type="ECO:0000256" key="4">
    <source>
        <dbReference type="ARBA" id="ARBA00013280"/>
    </source>
</evidence>
<dbReference type="InterPro" id="IPR000510">
    <property type="entry name" value="Nase/OxRdtase_comp1"/>
</dbReference>
<dbReference type="PROSITE" id="PS00090">
    <property type="entry name" value="NITROGENASE_1_2"/>
    <property type="match status" value="1"/>
</dbReference>
<organism evidence="8 9">
    <name type="scientific">Dysgonomonas gadei ATCC BAA-286</name>
    <dbReference type="NCBI Taxonomy" id="742766"/>
    <lineage>
        <taxon>Bacteria</taxon>
        <taxon>Pseudomonadati</taxon>
        <taxon>Bacteroidota</taxon>
        <taxon>Bacteroidia</taxon>
        <taxon>Bacteroidales</taxon>
        <taxon>Dysgonomonadaceae</taxon>
        <taxon>Dysgonomonas</taxon>
    </lineage>
</organism>
<dbReference type="GO" id="GO:0065003">
    <property type="term" value="P:protein-containing complex assembly"/>
    <property type="evidence" value="ECO:0007669"/>
    <property type="project" value="InterPro"/>
</dbReference>
<gene>
    <name evidence="8" type="ORF">HMPREF9455_00631</name>
</gene>
<evidence type="ECO:0000256" key="6">
    <source>
        <dbReference type="RuleBase" id="RU004021"/>
    </source>
</evidence>
<evidence type="ECO:0000313" key="9">
    <source>
        <dbReference type="Proteomes" id="UP000004913"/>
    </source>
</evidence>
<dbReference type="eggNOG" id="COG2710">
    <property type="taxonomic scope" value="Bacteria"/>
</dbReference>
<evidence type="ECO:0000256" key="2">
    <source>
        <dbReference type="ARBA" id="ARBA00005155"/>
    </source>
</evidence>
<feature type="domain" description="Nitrogenase/oxidoreductase component 1" evidence="7">
    <location>
        <begin position="38"/>
        <end position="433"/>
    </location>
</feature>
<evidence type="ECO:0000256" key="5">
    <source>
        <dbReference type="ARBA" id="ARBA00023231"/>
    </source>
</evidence>
<dbReference type="GO" id="GO:0016163">
    <property type="term" value="F:nitrogenase activity"/>
    <property type="evidence" value="ECO:0007669"/>
    <property type="project" value="InterPro"/>
</dbReference>
<dbReference type="Gene3D" id="3.40.50.12380">
    <property type="entry name" value="Nitrogenase MoFe cofactor biosynthesis protein NifE, C-terminal"/>
    <property type="match status" value="1"/>
</dbReference>
<dbReference type="PANTHER" id="PTHR42956:SF1">
    <property type="entry name" value="NITROGENASE IRON-MOLYBDENUM COFACTOR BIOSYNTHESIS PROTEIN NIFE"/>
    <property type="match status" value="1"/>
</dbReference>
<comment type="pathway">
    <text evidence="2">Cofactor biosynthesis; Fe-Mo cofactor biosynthesis.</text>
</comment>
<dbReference type="HOGENOM" id="CLU_025876_1_1_10"/>
<evidence type="ECO:0000256" key="3">
    <source>
        <dbReference type="ARBA" id="ARBA00011002"/>
    </source>
</evidence>
<sequence length="445" mass="48862">MAGFLKDREKQIFTKGGNSQSLIGGKPSLAGSVSQRACVFCGSRVVLYPIADALHLVHGPIGCASYTWDIRGAMSSGPELHRSSFSTDLREKHVIFGGEKQLYQALHELIDKHHPKAAFVYSTCIVGVIGDDVQSVCKRVAKEKNIPVIAVMAEGFQGSKKDGYKIACDAMASLIGTDNSKEISTMSINILGDFNLAGELWMLTEYYKRMDIQILASITGDGRVKDIQNAHRASLNVVQCSGSMMHLAKTMKEEYGIPFMKVSYFGIEDMSDALYEVAKFFKSEETMDKARDLVKEELSKLLPALEPYRVALQGKKAAIYVGGAFKAISLVKALRLIGVKTVIAGTQTGNTEDYKLLEAICDDGCILVDDSNPVELSEFVKQTGADLFIGGVKERPIAYKLGIGFCDHNHERKLALAGYEGMLNFAKEVYETVSSPVWQFVKRSF</sequence>
<dbReference type="Gene3D" id="3.40.50.1980">
    <property type="entry name" value="Nitrogenase molybdenum iron protein domain"/>
    <property type="match status" value="1"/>
</dbReference>
<dbReference type="Proteomes" id="UP000004913">
    <property type="component" value="Unassembled WGS sequence"/>
</dbReference>
<dbReference type="PANTHER" id="PTHR42956">
    <property type="entry name" value="NITROGENASE IRON-MOLYBDENUM COFACTOR BIOSYNTHESIS PROTEIN NIFE"/>
    <property type="match status" value="1"/>
</dbReference>
<dbReference type="OrthoDB" id="9767044at2"/>
<evidence type="ECO:0000256" key="1">
    <source>
        <dbReference type="ARBA" id="ARBA00003171"/>
    </source>
</evidence>
<protein>
    <recommendedName>
        <fullName evidence="4">Nitrogenase iron-molybdenum cofactor biosynthesis protein NifE</fullName>
    </recommendedName>
</protein>
<accession>F5IU64</accession>
<evidence type="ECO:0000259" key="7">
    <source>
        <dbReference type="Pfam" id="PF00148"/>
    </source>
</evidence>
<dbReference type="EMBL" id="ADLV01000010">
    <property type="protein sequence ID" value="EGK03243.1"/>
    <property type="molecule type" value="Genomic_DNA"/>
</dbReference>
<dbReference type="STRING" id="742766.HMPREF9455_00631"/>
<comment type="function">
    <text evidence="1">This protein may play a role in the biosynthesis of the prosthetic group of nitrogenase (FeMo cofactor).</text>
</comment>
<evidence type="ECO:0000313" key="8">
    <source>
        <dbReference type="EMBL" id="EGK03243.1"/>
    </source>
</evidence>
<dbReference type="InterPro" id="IPR005973">
    <property type="entry name" value="NifE"/>
</dbReference>
<name>F5IU64_9BACT</name>
<dbReference type="PROSITE" id="PS00699">
    <property type="entry name" value="NITROGENASE_1_1"/>
    <property type="match status" value="1"/>
</dbReference>
<comment type="caution">
    <text evidence="8">The sequence shown here is derived from an EMBL/GenBank/DDBJ whole genome shotgun (WGS) entry which is preliminary data.</text>
</comment>
<keyword evidence="5 6" id="KW-0535">Nitrogen fixation</keyword>
<dbReference type="SUPFAM" id="SSF53807">
    <property type="entry name" value="Helical backbone' metal receptor"/>
    <property type="match status" value="1"/>
</dbReference>